<gene>
    <name evidence="1" type="ORF">EPUL_005085</name>
</gene>
<accession>A0A2S4PT28</accession>
<keyword evidence="2" id="KW-1185">Reference proteome</keyword>
<reference evidence="1 2" key="1">
    <citation type="submission" date="2017-10" db="EMBL/GenBank/DDBJ databases">
        <title>Development of genomic resources for the powdery mildew, Erysiphe pulchra.</title>
        <authorList>
            <person name="Wadl P.A."/>
            <person name="Mack B.M."/>
            <person name="Moore G."/>
            <person name="Beltz S.B."/>
        </authorList>
    </citation>
    <scope>NUCLEOTIDE SEQUENCE [LARGE SCALE GENOMIC DNA]</scope>
    <source>
        <strain evidence="1">Cflorida</strain>
    </source>
</reference>
<protein>
    <submittedName>
        <fullName evidence="1">Uncharacterized protein</fullName>
    </submittedName>
</protein>
<evidence type="ECO:0000313" key="2">
    <source>
        <dbReference type="Proteomes" id="UP000237438"/>
    </source>
</evidence>
<comment type="caution">
    <text evidence="1">The sequence shown here is derived from an EMBL/GenBank/DDBJ whole genome shotgun (WGS) entry which is preliminary data.</text>
</comment>
<proteinExistence type="predicted"/>
<sequence length="189" mass="21441">MAMFIGLISGLPNMNRLDVRSDSISQLNRRLPSTRPNMTPLSHHRKRALFGGEKKLRPGVKCDSTFYKQSRVEAIANKACTDAYILSGNIAPKNKMSYYFKKPLPEFPAPYLFPQETGNKLTMIRITRGFFSWQRLRAFLRFGKMDYIVFGNACRTVGIVRKVSKTEFVLCTAVNGGAHQYNAPQPQIT</sequence>
<dbReference type="EMBL" id="PEDP01000699">
    <property type="protein sequence ID" value="POS85181.1"/>
    <property type="molecule type" value="Genomic_DNA"/>
</dbReference>
<organism evidence="1 2">
    <name type="scientific">Erysiphe pulchra</name>
    <dbReference type="NCBI Taxonomy" id="225359"/>
    <lineage>
        <taxon>Eukaryota</taxon>
        <taxon>Fungi</taxon>
        <taxon>Dikarya</taxon>
        <taxon>Ascomycota</taxon>
        <taxon>Pezizomycotina</taxon>
        <taxon>Leotiomycetes</taxon>
        <taxon>Erysiphales</taxon>
        <taxon>Erysiphaceae</taxon>
        <taxon>Erysiphe</taxon>
    </lineage>
</organism>
<dbReference type="OrthoDB" id="10461239at2759"/>
<dbReference type="Proteomes" id="UP000237438">
    <property type="component" value="Unassembled WGS sequence"/>
</dbReference>
<dbReference type="AlphaFoldDB" id="A0A2S4PT28"/>
<evidence type="ECO:0000313" key="1">
    <source>
        <dbReference type="EMBL" id="POS85181.1"/>
    </source>
</evidence>
<name>A0A2S4PT28_9PEZI</name>